<evidence type="ECO:0000313" key="10">
    <source>
        <dbReference type="Proteomes" id="UP000215005"/>
    </source>
</evidence>
<dbReference type="GO" id="GO:0005886">
    <property type="term" value="C:plasma membrane"/>
    <property type="evidence" value="ECO:0007669"/>
    <property type="project" value="UniProtKB-SubCell"/>
</dbReference>
<feature type="transmembrane region" description="Helical" evidence="7">
    <location>
        <begin position="350"/>
        <end position="368"/>
    </location>
</feature>
<feature type="transmembrane region" description="Helical" evidence="7">
    <location>
        <begin position="36"/>
        <end position="56"/>
    </location>
</feature>
<dbReference type="PANTHER" id="PTHR40074:SF2">
    <property type="entry name" value="O-ACETYLTRANSFERASE WECH"/>
    <property type="match status" value="1"/>
</dbReference>
<evidence type="ECO:0000256" key="6">
    <source>
        <dbReference type="ARBA" id="ARBA00023136"/>
    </source>
</evidence>
<name>A0A223S6D1_9ACTN</name>
<keyword evidence="3" id="KW-1003">Cell membrane</keyword>
<protein>
    <submittedName>
        <fullName evidence="9">Acyltransferase</fullName>
    </submittedName>
</protein>
<comment type="similarity">
    <text evidence="2">Belongs to the acyltransferase 3 family.</text>
</comment>
<evidence type="ECO:0000256" key="1">
    <source>
        <dbReference type="ARBA" id="ARBA00004651"/>
    </source>
</evidence>
<feature type="transmembrane region" description="Helical" evidence="7">
    <location>
        <begin position="107"/>
        <end position="128"/>
    </location>
</feature>
<dbReference type="Pfam" id="PF01757">
    <property type="entry name" value="Acyl_transf_3"/>
    <property type="match status" value="1"/>
</dbReference>
<dbReference type="OrthoDB" id="1072135at2"/>
<evidence type="ECO:0000259" key="8">
    <source>
        <dbReference type="Pfam" id="PF01757"/>
    </source>
</evidence>
<dbReference type="AlphaFoldDB" id="A0A223S6D1"/>
<evidence type="ECO:0000256" key="4">
    <source>
        <dbReference type="ARBA" id="ARBA00022692"/>
    </source>
</evidence>
<reference evidence="9 10" key="1">
    <citation type="submission" date="2017-08" db="EMBL/GenBank/DDBJ databases">
        <title>The complete genome sequence of Nocardiopsis gilva YIM 90087.</title>
        <authorList>
            <person name="Yin M."/>
            <person name="Tang S."/>
        </authorList>
    </citation>
    <scope>NUCLEOTIDE SEQUENCE [LARGE SCALE GENOMIC DNA]</scope>
    <source>
        <strain evidence="9 10">YIM 90087</strain>
    </source>
</reference>
<evidence type="ECO:0000256" key="3">
    <source>
        <dbReference type="ARBA" id="ARBA00022475"/>
    </source>
</evidence>
<sequence length="375" mass="40558">MVPTTERSVSGGAPSAAVRYPSTSSAATADTAWLDLARVSAMLAVVLVHVFAPVVTTRYTDLGTTTWWTANAVDASLRWCVPVFIMISGSLLLRPREERLSVFYRRRFSRIGIPLVVWVTAYLLWEVYRTGITPREAGGEILSGAPSIHLYFLFVLAGLYLLTPFLRVFVEHAGTPTVWWFAGLMSVIGMADQAIAGLDGTGEANAVTQFLPFVGYYVMGYLLRDVATTRRRTWGAAVTLLLGIAATAVGAGLLARAEGGWGSAADYLYAYLSPTVLVMSIAAYLLFRAAGGRLLAREGPGAAAWRSRLKTVSDLSFGVFLVHVMVLYTLRDLFGMPDGPIAMLSRAGQYAIAVLLLSLAVTFVFKRIPGLRATV</sequence>
<dbReference type="GO" id="GO:0009246">
    <property type="term" value="P:enterobacterial common antigen biosynthetic process"/>
    <property type="evidence" value="ECO:0007669"/>
    <property type="project" value="TreeGrafter"/>
</dbReference>
<dbReference type="RefSeq" id="WP_017616693.1">
    <property type="nucleotide sequence ID" value="NZ_ANBG01000016.1"/>
</dbReference>
<evidence type="ECO:0000256" key="2">
    <source>
        <dbReference type="ARBA" id="ARBA00007400"/>
    </source>
</evidence>
<feature type="transmembrane region" description="Helical" evidence="7">
    <location>
        <begin position="235"/>
        <end position="255"/>
    </location>
</feature>
<keyword evidence="5 7" id="KW-1133">Transmembrane helix</keyword>
<evidence type="ECO:0000256" key="5">
    <source>
        <dbReference type="ARBA" id="ARBA00022989"/>
    </source>
</evidence>
<keyword evidence="9" id="KW-0808">Transferase</keyword>
<evidence type="ECO:0000256" key="7">
    <source>
        <dbReference type="SAM" id="Phobius"/>
    </source>
</evidence>
<dbReference type="KEGG" id="ngv:CDO52_13540"/>
<proteinExistence type="inferred from homology"/>
<keyword evidence="6 7" id="KW-0472">Membrane</keyword>
<keyword evidence="10" id="KW-1185">Reference proteome</keyword>
<keyword evidence="9" id="KW-0012">Acyltransferase</keyword>
<dbReference type="Proteomes" id="UP000215005">
    <property type="component" value="Chromosome"/>
</dbReference>
<organism evidence="9 10">
    <name type="scientific">Nocardiopsis gilva YIM 90087</name>
    <dbReference type="NCBI Taxonomy" id="1235441"/>
    <lineage>
        <taxon>Bacteria</taxon>
        <taxon>Bacillati</taxon>
        <taxon>Actinomycetota</taxon>
        <taxon>Actinomycetes</taxon>
        <taxon>Streptosporangiales</taxon>
        <taxon>Nocardiopsidaceae</taxon>
        <taxon>Nocardiopsis</taxon>
    </lineage>
</organism>
<feature type="transmembrane region" description="Helical" evidence="7">
    <location>
        <begin position="204"/>
        <end position="223"/>
    </location>
</feature>
<feature type="transmembrane region" description="Helical" evidence="7">
    <location>
        <begin position="267"/>
        <end position="287"/>
    </location>
</feature>
<keyword evidence="4 7" id="KW-0812">Transmembrane</keyword>
<dbReference type="GO" id="GO:0016413">
    <property type="term" value="F:O-acetyltransferase activity"/>
    <property type="evidence" value="ECO:0007669"/>
    <property type="project" value="TreeGrafter"/>
</dbReference>
<feature type="transmembrane region" description="Helical" evidence="7">
    <location>
        <begin position="148"/>
        <end position="166"/>
    </location>
</feature>
<feature type="transmembrane region" description="Helical" evidence="7">
    <location>
        <begin position="312"/>
        <end position="330"/>
    </location>
</feature>
<dbReference type="InterPro" id="IPR002656">
    <property type="entry name" value="Acyl_transf_3_dom"/>
</dbReference>
<feature type="transmembrane region" description="Helical" evidence="7">
    <location>
        <begin position="178"/>
        <end position="198"/>
    </location>
</feature>
<evidence type="ECO:0000313" key="9">
    <source>
        <dbReference type="EMBL" id="ASU83676.1"/>
    </source>
</evidence>
<accession>A0A223S6D1</accession>
<dbReference type="PANTHER" id="PTHR40074">
    <property type="entry name" value="O-ACETYLTRANSFERASE WECH"/>
    <property type="match status" value="1"/>
</dbReference>
<feature type="domain" description="Acyltransferase 3" evidence="8">
    <location>
        <begin position="32"/>
        <end position="361"/>
    </location>
</feature>
<gene>
    <name evidence="9" type="ORF">CDO52_13540</name>
</gene>
<comment type="subcellular location">
    <subcellularLocation>
        <location evidence="1">Cell membrane</location>
        <topology evidence="1">Multi-pass membrane protein</topology>
    </subcellularLocation>
</comment>
<feature type="transmembrane region" description="Helical" evidence="7">
    <location>
        <begin position="76"/>
        <end position="95"/>
    </location>
</feature>
<dbReference type="EMBL" id="CP022753">
    <property type="protein sequence ID" value="ASU83676.1"/>
    <property type="molecule type" value="Genomic_DNA"/>
</dbReference>